<protein>
    <recommendedName>
        <fullName evidence="3">Phage head-tail adaptor</fullName>
    </recommendedName>
</protein>
<dbReference type="PATRIC" id="fig|1169311.3.peg.267"/>
<proteinExistence type="predicted"/>
<dbReference type="RefSeq" id="WP_010828494.1">
    <property type="nucleotide sequence ID" value="NZ_KB944840.1"/>
</dbReference>
<organism evidence="1 2">
    <name type="scientific">Enterococcus faecalis ATCC 6055</name>
    <dbReference type="NCBI Taxonomy" id="1169311"/>
    <lineage>
        <taxon>Bacteria</taxon>
        <taxon>Bacillati</taxon>
        <taxon>Bacillota</taxon>
        <taxon>Bacilli</taxon>
        <taxon>Lactobacillales</taxon>
        <taxon>Enterococcaceae</taxon>
        <taxon>Enterococcus</taxon>
    </lineage>
</organism>
<evidence type="ECO:0000313" key="1">
    <source>
        <dbReference type="EMBL" id="EOK16150.1"/>
    </source>
</evidence>
<dbReference type="EMBL" id="ASDZ01000004">
    <property type="protein sequence ID" value="EOK16150.1"/>
    <property type="molecule type" value="Genomic_DNA"/>
</dbReference>
<accession>R3KR15</accession>
<dbReference type="NCBIfam" id="TIGR01563">
    <property type="entry name" value="gp16_SPP1"/>
    <property type="match status" value="1"/>
</dbReference>
<gene>
    <name evidence="1" type="ORF">WOU_00270</name>
</gene>
<name>R3KR15_ENTFL</name>
<dbReference type="Proteomes" id="UP000013638">
    <property type="component" value="Unassembled WGS sequence"/>
</dbReference>
<evidence type="ECO:0000313" key="2">
    <source>
        <dbReference type="Proteomes" id="UP000013638"/>
    </source>
</evidence>
<reference evidence="1 2" key="1">
    <citation type="submission" date="2013-02" db="EMBL/GenBank/DDBJ databases">
        <title>The Genome Sequence of Enterococcus faecalis ATCC_6055.</title>
        <authorList>
            <consortium name="The Broad Institute Genome Sequencing Platform"/>
            <consortium name="The Broad Institute Genome Sequencing Center for Infectious Disease"/>
            <person name="Earl A.M."/>
            <person name="Gilmore M.S."/>
            <person name="Lebreton F."/>
            <person name="Walker B."/>
            <person name="Young S.K."/>
            <person name="Zeng Q."/>
            <person name="Gargeya S."/>
            <person name="Fitzgerald M."/>
            <person name="Haas B."/>
            <person name="Abouelleil A."/>
            <person name="Alvarado L."/>
            <person name="Arachchi H.M."/>
            <person name="Berlin A.M."/>
            <person name="Chapman S.B."/>
            <person name="Dewar J."/>
            <person name="Goldberg J."/>
            <person name="Griggs A."/>
            <person name="Gujja S."/>
            <person name="Hansen M."/>
            <person name="Howarth C."/>
            <person name="Imamovic A."/>
            <person name="Larimer J."/>
            <person name="McCowan C."/>
            <person name="Murphy C."/>
            <person name="Neiman D."/>
            <person name="Pearson M."/>
            <person name="Priest M."/>
            <person name="Roberts A."/>
            <person name="Saif S."/>
            <person name="Shea T."/>
            <person name="Sisk P."/>
            <person name="Sykes S."/>
            <person name="Wortman J."/>
            <person name="Nusbaum C."/>
            <person name="Birren B."/>
        </authorList>
    </citation>
    <scope>NUCLEOTIDE SEQUENCE [LARGE SCALE GENOMIC DNA]</scope>
    <source>
        <strain evidence="1 2">ATCC 6055</strain>
    </source>
</reference>
<dbReference type="AlphaFoldDB" id="R3KR15"/>
<dbReference type="HOGENOM" id="CLU_166597_0_0_9"/>
<comment type="caution">
    <text evidence="1">The sequence shown here is derived from an EMBL/GenBank/DDBJ whole genome shotgun (WGS) entry which is preliminary data.</text>
</comment>
<evidence type="ECO:0008006" key="3">
    <source>
        <dbReference type="Google" id="ProtNLM"/>
    </source>
</evidence>
<dbReference type="InterPro" id="IPR008767">
    <property type="entry name" value="Phage_SPP1_head-tail_adaptor"/>
</dbReference>
<sequence length="125" mass="14915">MDRIRETFTDGVLYFGRFKDILSEKKKRIGKEFVEEGKLFFRYLSIREQDYISCSSFGKQVDVKLKTHYPYSLKKNMNQKLAFIIDDEQYEAIKIDKDTNYLYFYLAKVGGSDERKKQETSETTK</sequence>